<dbReference type="InterPro" id="IPR037674">
    <property type="entry name" value="PIG-G_N"/>
</dbReference>
<evidence type="ECO:0000256" key="4">
    <source>
        <dbReference type="ARBA" id="ARBA00022502"/>
    </source>
</evidence>
<organism evidence="12 13">
    <name type="scientific">Rousettus aegyptiacus</name>
    <name type="common">Egyptian fruit bat</name>
    <name type="synonym">Pteropus aegyptiacus</name>
    <dbReference type="NCBI Taxonomy" id="9407"/>
    <lineage>
        <taxon>Eukaryota</taxon>
        <taxon>Metazoa</taxon>
        <taxon>Chordata</taxon>
        <taxon>Craniata</taxon>
        <taxon>Vertebrata</taxon>
        <taxon>Euteleostomi</taxon>
        <taxon>Mammalia</taxon>
        <taxon>Eutheria</taxon>
        <taxon>Laurasiatheria</taxon>
        <taxon>Chiroptera</taxon>
        <taxon>Yinpterochiroptera</taxon>
        <taxon>Pteropodoidea</taxon>
        <taxon>Pteropodidae</taxon>
        <taxon>Rousettinae</taxon>
        <taxon>Rousettus</taxon>
    </lineage>
</organism>
<proteinExistence type="inferred from homology"/>
<dbReference type="UniPathway" id="UPA00196"/>
<gene>
    <name evidence="12" type="ORF">HJG63_015295</name>
</gene>
<keyword evidence="8 11" id="KW-1133">Transmembrane helix</keyword>
<feature type="transmembrane region" description="Helical" evidence="11">
    <location>
        <begin position="507"/>
        <end position="531"/>
    </location>
</feature>
<dbReference type="SUPFAM" id="SSF53649">
    <property type="entry name" value="Alkaline phosphatase-like"/>
    <property type="match status" value="1"/>
</dbReference>
<evidence type="ECO:0000256" key="8">
    <source>
        <dbReference type="ARBA" id="ARBA00022989"/>
    </source>
</evidence>
<comment type="caution">
    <text evidence="12">The sequence shown here is derived from an EMBL/GenBank/DDBJ whole genome shotgun (WGS) entry which is preliminary data.</text>
</comment>
<sequence>MRLGSGTFAACCVVIEVLGVALFLRGFFPVPVRSSSGTEHQAEPPAPEPSAGASSNWTKLPPPLFGKVVIVLIDALRDDFVFGSKGVKFMPYTTYLVEKGASHSFVAEAKPPTVTMPRIKALVTGSLPGFVDIIRNLNSPALLEDNVITQAKAAGKRMIFYGDDTWVKLFPKHFVEYDGTTSFFVSDYTEVDDNVTRHLDKVLKRGDWDVLILHYLGLDHIGHTSGPSSPLIGRKLSEMDGVLVKIHTSLLAEERETLLPNLLVLCADHGMSEAGGHGASSTEEVNTPLIFISSAFERKPGDIRHPKRVQQTDLAATLAVGLGLPIPKHSVGSLLFPIIEGKAMREQLRFLHLNTVQLSKLLRENIPSFKKEPGFQQFKVAERLHANWIRLYLESSNSEVLVSLGAKVRRQYLDTLRTLSLSLSRQVAHYDAYSMAVGTVVVLEVLVLLLLSIPQALSSEAELDVPLSSPVFSLLFYLTSLALLGLHVMVCTSAGRSCYFCSLPWPAAGVVMLLVSALLCVVASALAKTFLDGKLLRKSPAGSGSRWSELELLILLGTVGHVVSLGASSFIEEEHQTWYFLVNTLCLALCHQVYKNCFPGPDRGLQCCPHMADVCDCVAATLQGRKPGGDGAELWGTHESPASLATRPGHEKWVLLASPWLILACCRLLRPLNQTGVQWAHRPDLGHWLTSSDRKAELSVLAALSLVVLFALVQRRCSRASKIAMALGLLGVYCYRAALGNVLLPWRQGSKDISQGIVEARFVYVFVLGILFTGTRDLLRSQVTTADPKVRAAGLWELHSGLVLLAALLLRPHNLPVLVLGLLIQTVMARCIWKPLRHDAAEVTIMHYWFGQAFFYFQASRVAAGHLPGLGSDQPGPGFWHSPTRQATEQPAHLQPAAAPPGVNCGPRMGPLGSSILRKLQQRRHGGRLGRLCGPEHLRGGPGCVPDGVCDVHGARAVGQPLGELPELREQQRLSAASRLLLLRTDLFSSRFCVSRLGDFPALPLVHMECVFSKASLRGNASAHHSCCLRILHSHGPDQHEVSAKLSRPWKIIYF</sequence>
<keyword evidence="13" id="KW-1185">Reference proteome</keyword>
<dbReference type="Pfam" id="PF01663">
    <property type="entry name" value="Phosphodiest"/>
    <property type="match status" value="1"/>
</dbReference>
<dbReference type="PANTHER" id="PTHR23072">
    <property type="entry name" value="PHOSPHATIDYLINOSITOL GLYCAN-RELATED"/>
    <property type="match status" value="1"/>
</dbReference>
<dbReference type="Gene3D" id="3.40.720.10">
    <property type="entry name" value="Alkaline Phosphatase, subunit A"/>
    <property type="match status" value="1"/>
</dbReference>
<keyword evidence="7" id="KW-0256">Endoplasmic reticulum</keyword>
<feature type="transmembrane region" description="Helical" evidence="11">
    <location>
        <begin position="725"/>
        <end position="746"/>
    </location>
</feature>
<dbReference type="InterPro" id="IPR002591">
    <property type="entry name" value="Phosphodiest/P_Trfase"/>
</dbReference>
<feature type="transmembrane region" description="Helical" evidence="11">
    <location>
        <begin position="432"/>
        <end position="453"/>
    </location>
</feature>
<comment type="subcellular location">
    <subcellularLocation>
        <location evidence="1">Endoplasmic reticulum membrane</location>
        <topology evidence="1">Multi-pass membrane protein</topology>
    </subcellularLocation>
</comment>
<evidence type="ECO:0000256" key="11">
    <source>
        <dbReference type="SAM" id="Phobius"/>
    </source>
</evidence>
<protein>
    <submittedName>
        <fullName evidence="12">Phosphatidylinositol glycan anchor biosynthesis class G</fullName>
    </submittedName>
</protein>
<reference evidence="12 13" key="1">
    <citation type="journal article" date="2020" name="Nature">
        <title>Six reference-quality genomes reveal evolution of bat adaptations.</title>
        <authorList>
            <person name="Jebb D."/>
            <person name="Huang Z."/>
            <person name="Pippel M."/>
            <person name="Hughes G.M."/>
            <person name="Lavrichenko K."/>
            <person name="Devanna P."/>
            <person name="Winkler S."/>
            <person name="Jermiin L.S."/>
            <person name="Skirmuntt E.C."/>
            <person name="Katzourakis A."/>
            <person name="Burkitt-Gray L."/>
            <person name="Ray D.A."/>
            <person name="Sullivan K.A.M."/>
            <person name="Roscito J.G."/>
            <person name="Kirilenko B.M."/>
            <person name="Davalos L.M."/>
            <person name="Corthals A.P."/>
            <person name="Power M.L."/>
            <person name="Jones G."/>
            <person name="Ransome R.D."/>
            <person name="Dechmann D.K.N."/>
            <person name="Locatelli A.G."/>
            <person name="Puechmaille S.J."/>
            <person name="Fedrigo O."/>
            <person name="Jarvis E.D."/>
            <person name="Hiller M."/>
            <person name="Vernes S.C."/>
            <person name="Myers E.W."/>
            <person name="Teeling E.C."/>
        </authorList>
    </citation>
    <scope>NUCLEOTIDE SEQUENCE [LARGE SCALE GENOMIC DNA]</scope>
    <source>
        <strain evidence="12">MRouAeg1</strain>
        <tissue evidence="12">Muscle</tissue>
    </source>
</reference>
<feature type="transmembrane region" description="Helical" evidence="11">
    <location>
        <begin position="696"/>
        <end position="713"/>
    </location>
</feature>
<dbReference type="CDD" id="cd16024">
    <property type="entry name" value="GPI_EPT_2"/>
    <property type="match status" value="1"/>
</dbReference>
<comment type="pathway">
    <text evidence="2">Glycolipid biosynthesis; glycosylphosphatidylinositol-anchor biosynthesis.</text>
</comment>
<evidence type="ECO:0000256" key="6">
    <source>
        <dbReference type="ARBA" id="ARBA00022692"/>
    </source>
</evidence>
<dbReference type="InterPro" id="IPR017850">
    <property type="entry name" value="Alkaline_phosphatase_core_sf"/>
</dbReference>
<dbReference type="PANTHER" id="PTHR23072:SF0">
    <property type="entry name" value="GPI ETHANOLAMINE PHOSPHATE TRANSFERASE 2"/>
    <property type="match status" value="1"/>
</dbReference>
<evidence type="ECO:0000256" key="2">
    <source>
        <dbReference type="ARBA" id="ARBA00004687"/>
    </source>
</evidence>
<feature type="transmembrane region" description="Helical" evidence="11">
    <location>
        <begin position="474"/>
        <end position="495"/>
    </location>
</feature>
<dbReference type="FunFam" id="3.40.720.10:FF:000018">
    <property type="entry name" value="Putative GPI ethanolamine phosphate transferase 2"/>
    <property type="match status" value="1"/>
</dbReference>
<keyword evidence="9 11" id="KW-0472">Membrane</keyword>
<dbReference type="GO" id="GO:0051267">
    <property type="term" value="F:CP2 mannose-ethanolamine phosphotransferase activity"/>
    <property type="evidence" value="ECO:0007669"/>
    <property type="project" value="TreeGrafter"/>
</dbReference>
<dbReference type="InterPro" id="IPR039527">
    <property type="entry name" value="PIGG/GPI7"/>
</dbReference>
<keyword evidence="4" id="KW-0337">GPI-anchor biosynthesis</keyword>
<feature type="transmembrane region" description="Helical" evidence="11">
    <location>
        <begin position="761"/>
        <end position="779"/>
    </location>
</feature>
<feature type="region of interest" description="Disordered" evidence="10">
    <location>
        <begin position="36"/>
        <end position="55"/>
    </location>
</feature>
<dbReference type="GO" id="GO:0005789">
    <property type="term" value="C:endoplasmic reticulum membrane"/>
    <property type="evidence" value="ECO:0007669"/>
    <property type="project" value="UniProtKB-SubCell"/>
</dbReference>
<evidence type="ECO:0000256" key="1">
    <source>
        <dbReference type="ARBA" id="ARBA00004477"/>
    </source>
</evidence>
<accession>A0A7J8EA89</accession>
<dbReference type="Proteomes" id="UP000593571">
    <property type="component" value="Unassembled WGS sequence"/>
</dbReference>
<evidence type="ECO:0000313" key="12">
    <source>
        <dbReference type="EMBL" id="KAF6432099.1"/>
    </source>
</evidence>
<evidence type="ECO:0000256" key="3">
    <source>
        <dbReference type="ARBA" id="ARBA00005315"/>
    </source>
</evidence>
<evidence type="ECO:0000313" key="13">
    <source>
        <dbReference type="Proteomes" id="UP000593571"/>
    </source>
</evidence>
<evidence type="ECO:0000256" key="5">
    <source>
        <dbReference type="ARBA" id="ARBA00022679"/>
    </source>
</evidence>
<evidence type="ECO:0000256" key="10">
    <source>
        <dbReference type="SAM" id="MobiDB-lite"/>
    </source>
</evidence>
<comment type="similarity">
    <text evidence="3">Belongs to the PIGG/PIGN/PIGO family. PIGG subfamily.</text>
</comment>
<evidence type="ECO:0000256" key="7">
    <source>
        <dbReference type="ARBA" id="ARBA00022824"/>
    </source>
</evidence>
<name>A0A7J8EA89_ROUAE</name>
<dbReference type="GO" id="GO:0006506">
    <property type="term" value="P:GPI anchor biosynthetic process"/>
    <property type="evidence" value="ECO:0007669"/>
    <property type="project" value="UniProtKB-UniPathway"/>
</dbReference>
<evidence type="ECO:0000256" key="9">
    <source>
        <dbReference type="ARBA" id="ARBA00023136"/>
    </source>
</evidence>
<keyword evidence="6 11" id="KW-0812">Transmembrane</keyword>
<keyword evidence="5" id="KW-0808">Transferase</keyword>
<feature type="transmembrane region" description="Helical" evidence="11">
    <location>
        <begin position="7"/>
        <end position="28"/>
    </location>
</feature>
<dbReference type="AlphaFoldDB" id="A0A7J8EA89"/>
<dbReference type="EMBL" id="JACASE010000010">
    <property type="protein sequence ID" value="KAF6432099.1"/>
    <property type="molecule type" value="Genomic_DNA"/>
</dbReference>